<dbReference type="AlphaFoldDB" id="A0A0J8AZI7"/>
<accession>A0A0J8AZI7</accession>
<protein>
    <recommendedName>
        <fullName evidence="7">Transcription factor CBF/NF-Y/archaeal histone domain-containing protein</fullName>
    </recommendedName>
</protein>
<dbReference type="InterPro" id="IPR009072">
    <property type="entry name" value="Histone-fold"/>
</dbReference>
<evidence type="ECO:0000313" key="8">
    <source>
        <dbReference type="EMBL" id="KMS94194.1"/>
    </source>
</evidence>
<keyword evidence="4" id="KW-0804">Transcription</keyword>
<dbReference type="Gene3D" id="1.10.20.10">
    <property type="entry name" value="Histone, subunit A"/>
    <property type="match status" value="1"/>
</dbReference>
<evidence type="ECO:0000256" key="3">
    <source>
        <dbReference type="ARBA" id="ARBA00023125"/>
    </source>
</evidence>
<keyword evidence="9" id="KW-1185">Reference proteome</keyword>
<gene>
    <name evidence="8" type="ORF">BVRB_023860</name>
</gene>
<dbReference type="GO" id="GO:0046982">
    <property type="term" value="F:protein heterodimerization activity"/>
    <property type="evidence" value="ECO:0007669"/>
    <property type="project" value="InterPro"/>
</dbReference>
<feature type="non-terminal residue" evidence="8">
    <location>
        <position position="102"/>
    </location>
</feature>
<keyword evidence="2" id="KW-0805">Transcription regulation</keyword>
<name>A0A0J8AZI7_BETVV</name>
<evidence type="ECO:0000256" key="2">
    <source>
        <dbReference type="ARBA" id="ARBA00023015"/>
    </source>
</evidence>
<dbReference type="InterPro" id="IPR050568">
    <property type="entry name" value="Transcr_DNA_Rep_Reg"/>
</dbReference>
<dbReference type="SUPFAM" id="SSF47113">
    <property type="entry name" value="Histone-fold"/>
    <property type="match status" value="1"/>
</dbReference>
<feature type="domain" description="Transcription factor CBF/NF-Y/archaeal histone" evidence="7">
    <location>
        <begin position="46"/>
        <end position="101"/>
    </location>
</feature>
<comment type="similarity">
    <text evidence="6">Belongs to the NFYC/HAP5 subunit family.</text>
</comment>
<dbReference type="GO" id="GO:0000978">
    <property type="term" value="F:RNA polymerase II cis-regulatory region sequence-specific DNA binding"/>
    <property type="evidence" value="ECO:0007669"/>
    <property type="project" value="TreeGrafter"/>
</dbReference>
<evidence type="ECO:0000256" key="5">
    <source>
        <dbReference type="ARBA" id="ARBA00023242"/>
    </source>
</evidence>
<dbReference type="GO" id="GO:0000981">
    <property type="term" value="F:DNA-binding transcription factor activity, RNA polymerase II-specific"/>
    <property type="evidence" value="ECO:0007669"/>
    <property type="project" value="TreeGrafter"/>
</dbReference>
<comment type="subcellular location">
    <subcellularLocation>
        <location evidence="1">Nucleus</location>
    </subcellularLocation>
</comment>
<reference evidence="8 9" key="1">
    <citation type="journal article" date="2014" name="Nature">
        <title>The genome of the recently domesticated crop plant sugar beet (Beta vulgaris).</title>
        <authorList>
            <person name="Dohm J.C."/>
            <person name="Minoche A.E."/>
            <person name="Holtgrawe D."/>
            <person name="Capella-Gutierrez S."/>
            <person name="Zakrzewski F."/>
            <person name="Tafer H."/>
            <person name="Rupp O."/>
            <person name="Sorensen T.R."/>
            <person name="Stracke R."/>
            <person name="Reinhardt R."/>
            <person name="Goesmann A."/>
            <person name="Kraft T."/>
            <person name="Schulz B."/>
            <person name="Stadler P.F."/>
            <person name="Schmidt T."/>
            <person name="Gabaldon T."/>
            <person name="Lehrach H."/>
            <person name="Weisshaar B."/>
            <person name="Himmelbauer H."/>
        </authorList>
    </citation>
    <scope>NUCLEOTIDE SEQUENCE [LARGE SCALE GENOMIC DNA]</scope>
    <source>
        <tissue evidence="8">Taproot</tissue>
    </source>
</reference>
<dbReference type="EMBL" id="KQ095397">
    <property type="protein sequence ID" value="KMS94194.1"/>
    <property type="molecule type" value="Genomic_DNA"/>
</dbReference>
<dbReference type="PANTHER" id="PTHR10252">
    <property type="entry name" value="HISTONE-LIKE TRANSCRIPTION FACTOR CCAAT-RELATED"/>
    <property type="match status" value="1"/>
</dbReference>
<evidence type="ECO:0000256" key="4">
    <source>
        <dbReference type="ARBA" id="ARBA00023163"/>
    </source>
</evidence>
<evidence type="ECO:0000256" key="1">
    <source>
        <dbReference type="ARBA" id="ARBA00004123"/>
    </source>
</evidence>
<dbReference type="CDD" id="cd22908">
    <property type="entry name" value="HFD_NFYC-like"/>
    <property type="match status" value="1"/>
</dbReference>
<dbReference type="OrthoDB" id="1272441at2759"/>
<keyword evidence="5" id="KW-0539">Nucleus</keyword>
<organism evidence="8 9">
    <name type="scientific">Beta vulgaris subsp. vulgaris</name>
    <name type="common">Beet</name>
    <dbReference type="NCBI Taxonomy" id="3555"/>
    <lineage>
        <taxon>Eukaryota</taxon>
        <taxon>Viridiplantae</taxon>
        <taxon>Streptophyta</taxon>
        <taxon>Embryophyta</taxon>
        <taxon>Tracheophyta</taxon>
        <taxon>Spermatophyta</taxon>
        <taxon>Magnoliopsida</taxon>
        <taxon>eudicotyledons</taxon>
        <taxon>Gunneridae</taxon>
        <taxon>Pentapetalae</taxon>
        <taxon>Caryophyllales</taxon>
        <taxon>Chenopodiaceae</taxon>
        <taxon>Betoideae</taxon>
        <taxon>Beta</taxon>
    </lineage>
</organism>
<dbReference type="Proteomes" id="UP000035740">
    <property type="component" value="Unassembled WGS sequence"/>
</dbReference>
<dbReference type="PANTHER" id="PTHR10252:SF8">
    <property type="entry name" value="NUCLEAR TRANSCRIPTION FACTOR Y SUBUNIT GAMMA"/>
    <property type="match status" value="1"/>
</dbReference>
<evidence type="ECO:0000256" key="6">
    <source>
        <dbReference type="ARBA" id="ARBA00038129"/>
    </source>
</evidence>
<dbReference type="Pfam" id="PF00808">
    <property type="entry name" value="CBFD_NFYB_HMF"/>
    <property type="match status" value="1"/>
</dbReference>
<evidence type="ECO:0000259" key="7">
    <source>
        <dbReference type="Pfam" id="PF00808"/>
    </source>
</evidence>
<sequence length="102" mass="11289">MSSSLHADEPFAGVLSPADPSAALSSPTNRFAPFVSMEFTSLKALQFPVARIKKIMKSDEDVSMISGEVPVLFSKACELFILDMTQQAYQHTLHCKRRTLQL</sequence>
<evidence type="ECO:0000313" key="9">
    <source>
        <dbReference type="Proteomes" id="UP000035740"/>
    </source>
</evidence>
<dbReference type="InterPro" id="IPR003958">
    <property type="entry name" value="CBFA_NFYB_domain"/>
</dbReference>
<proteinExistence type="inferred from homology"/>
<dbReference type="GO" id="GO:0005634">
    <property type="term" value="C:nucleus"/>
    <property type="evidence" value="ECO:0007669"/>
    <property type="project" value="UniProtKB-SubCell"/>
</dbReference>
<keyword evidence="3" id="KW-0238">DNA-binding</keyword>